<evidence type="ECO:0000313" key="2">
    <source>
        <dbReference type="Proteomes" id="UP000242469"/>
    </source>
</evidence>
<dbReference type="RefSeq" id="WP_091821211.1">
    <property type="nucleotide sequence ID" value="NZ_FNRJ01000001.1"/>
</dbReference>
<keyword evidence="2" id="KW-1185">Reference proteome</keyword>
<organism evidence="1 2">
    <name type="scientific">Marinobacterium iners DSM 11526</name>
    <dbReference type="NCBI Taxonomy" id="1122198"/>
    <lineage>
        <taxon>Bacteria</taxon>
        <taxon>Pseudomonadati</taxon>
        <taxon>Pseudomonadota</taxon>
        <taxon>Gammaproteobacteria</taxon>
        <taxon>Oceanospirillales</taxon>
        <taxon>Oceanospirillaceae</taxon>
        <taxon>Marinobacterium</taxon>
    </lineage>
</organism>
<protein>
    <recommendedName>
        <fullName evidence="3">WD40-like Beta Propeller Repeat</fullName>
    </recommendedName>
</protein>
<gene>
    <name evidence="1" type="ORF">SAMN02745729_10139</name>
</gene>
<dbReference type="OrthoDB" id="5623591at2"/>
<accession>A0A1H3X6R0</accession>
<dbReference type="EMBL" id="FNRJ01000001">
    <property type="protein sequence ID" value="SDZ94334.1"/>
    <property type="molecule type" value="Genomic_DNA"/>
</dbReference>
<dbReference type="STRING" id="1122198.SAMN02745729_10139"/>
<name>A0A1H3X6R0_9GAMM</name>
<evidence type="ECO:0000313" key="1">
    <source>
        <dbReference type="EMBL" id="SDZ94334.1"/>
    </source>
</evidence>
<dbReference type="SUPFAM" id="SSF50978">
    <property type="entry name" value="WD40 repeat-like"/>
    <property type="match status" value="1"/>
</dbReference>
<reference evidence="2" key="1">
    <citation type="submission" date="2016-10" db="EMBL/GenBank/DDBJ databases">
        <authorList>
            <person name="Varghese N."/>
            <person name="Submissions S."/>
        </authorList>
    </citation>
    <scope>NUCLEOTIDE SEQUENCE [LARGE SCALE GENOMIC DNA]</scope>
    <source>
        <strain evidence="2">DSM 11526</strain>
    </source>
</reference>
<dbReference type="InterPro" id="IPR015943">
    <property type="entry name" value="WD40/YVTN_repeat-like_dom_sf"/>
</dbReference>
<dbReference type="AlphaFoldDB" id="A0A1H3X6R0"/>
<sequence length="412" mass="43924">MTIANRLQTLADVKTGIKTALTDRGVDLSGIPFTQYPAVIADLPRGGEVVGQLVYNTLEMYAFNGLPEYASDKYLVCDGSLISAAEWPELAAVLKTKNFDTINSTILRDSRAVSFSPDGNYLAVGYSVAPYLVIYDTTTWEPVADGPSSQNYVADVIFSPDGALLIVAHSGTGRLKQFSTVDWSDQTVLTAVNVVSGFNFSDTHFFYKEGNTLRARTYPSFDFAFNVALGSNRLAVDPTGSYFLITSSSGAEGYGLYDATDGTLVSDGAGTINLVKGACFSPDGLHFFTVDSSNYLRKYLVSDRSEVAVIGPLPYYVGSDAIKGFGDFLLAGNHIISLADMSHTVFGEVTMSQYGGAISDDGAFVALASNSGSLAYGPLWAPDGYLVLPNLEATYPSVSGSTGYKPLIVARV</sequence>
<proteinExistence type="predicted"/>
<evidence type="ECO:0008006" key="3">
    <source>
        <dbReference type="Google" id="ProtNLM"/>
    </source>
</evidence>
<dbReference type="Gene3D" id="2.130.10.10">
    <property type="entry name" value="YVTN repeat-like/Quinoprotein amine dehydrogenase"/>
    <property type="match status" value="2"/>
</dbReference>
<dbReference type="InterPro" id="IPR036322">
    <property type="entry name" value="WD40_repeat_dom_sf"/>
</dbReference>
<dbReference type="Proteomes" id="UP000242469">
    <property type="component" value="Unassembled WGS sequence"/>
</dbReference>